<organism evidence="1 2">
    <name type="scientific">Fusarium oxysporum f. sp. conglutinans</name>
    <dbReference type="NCBI Taxonomy" id="100902"/>
    <lineage>
        <taxon>Eukaryota</taxon>
        <taxon>Fungi</taxon>
        <taxon>Dikarya</taxon>
        <taxon>Ascomycota</taxon>
        <taxon>Pezizomycotina</taxon>
        <taxon>Sordariomycetes</taxon>
        <taxon>Hypocreomycetidae</taxon>
        <taxon>Hypocreales</taxon>
        <taxon>Nectriaceae</taxon>
        <taxon>Fusarium</taxon>
        <taxon>Fusarium oxysporum species complex</taxon>
    </lineage>
</organism>
<reference evidence="1 2" key="1">
    <citation type="journal article" date="2020" name="bioRxiv">
        <title>A chromosome-scale genome assembly for the Fusarium oxysporum strain Fo5176 to establish a model Arabidopsis-fungal pathosystem.</title>
        <authorList>
            <person name="Fokkens L."/>
            <person name="Guo L."/>
            <person name="Dora S."/>
            <person name="Wang B."/>
            <person name="Ye K."/>
            <person name="Sanchez-Rodriguez C."/>
            <person name="Croll D."/>
        </authorList>
    </citation>
    <scope>NUCLEOTIDE SEQUENCE [LARGE SCALE GENOMIC DNA]</scope>
    <source>
        <strain evidence="1 2">Fo5176</strain>
    </source>
</reference>
<evidence type="ECO:0000313" key="1">
    <source>
        <dbReference type="EMBL" id="KAF6528248.1"/>
    </source>
</evidence>
<dbReference type="AlphaFoldDB" id="A0A8H6H178"/>
<sequence>MIGLEGLLHLELPGFEDGLDLLYFFFVPTDDPEAVGIPSISGHCDASPVSVSNGSSGTLDVSTVQNAGSGVADRAADEDWLDMLVGVILAAFAYV</sequence>
<comment type="caution">
    <text evidence="1">The sequence shown here is derived from an EMBL/GenBank/DDBJ whole genome shotgun (WGS) entry which is preliminary data.</text>
</comment>
<accession>A0A8H6H178</accession>
<protein>
    <submittedName>
        <fullName evidence="1">Uncharacterized protein</fullName>
    </submittedName>
</protein>
<evidence type="ECO:0000313" key="2">
    <source>
        <dbReference type="Proteomes" id="UP000593570"/>
    </source>
</evidence>
<proteinExistence type="predicted"/>
<dbReference type="Proteomes" id="UP000593570">
    <property type="component" value="Unassembled WGS sequence"/>
</dbReference>
<dbReference type="EMBL" id="JACDXP010000002">
    <property type="protein sequence ID" value="KAF6528248.1"/>
    <property type="molecule type" value="Genomic_DNA"/>
</dbReference>
<name>A0A8H6H178_FUSOX</name>
<gene>
    <name evidence="1" type="ORF">HZS61_008550</name>
</gene>